<dbReference type="InterPro" id="IPR036291">
    <property type="entry name" value="NAD(P)-bd_dom_sf"/>
</dbReference>
<sequence>MLGSRFGGHAEYVCIPQDGAITAKPRNMTFTDAVTLVFGGTTAHAFFSRTAIKLGSTVLVNGASGAVCTAAVQLAKQISARVTGVCSGANRELVTALGADRVIDYTTEDFLLEGQTYDVIMDCVGNASFERAAACLTPGGALLLVVSDLRGLPLAAWHTRRSGSRVVAGNIDSTADALAHPVDLAESGLFLAVIDWTYDLTDIALAHRFVEAGHKKGNVILCVAGG</sequence>
<evidence type="ECO:0000313" key="1">
    <source>
        <dbReference type="EMBL" id="TFD00621.1"/>
    </source>
</evidence>
<accession>A0ABY2J9W7</accession>
<dbReference type="SUPFAM" id="SSF51735">
    <property type="entry name" value="NAD(P)-binding Rossmann-fold domains"/>
    <property type="match status" value="1"/>
</dbReference>
<proteinExistence type="predicted"/>
<gene>
    <name evidence="1" type="ORF">E3T25_13185</name>
</gene>
<reference evidence="1 2" key="1">
    <citation type="submission" date="2019-03" db="EMBL/GenBank/DDBJ databases">
        <title>Genomics of glacier-inhabiting Cryobacterium strains.</title>
        <authorList>
            <person name="Liu Q."/>
            <person name="Xin Y.-H."/>
        </authorList>
    </citation>
    <scope>NUCLEOTIDE SEQUENCE [LARGE SCALE GENOMIC DNA]</scope>
    <source>
        <strain evidence="1 2">TMT2-16</strain>
    </source>
</reference>
<protein>
    <submittedName>
        <fullName evidence="1">NAD(P)-dependent alcohol dehydrogenase</fullName>
    </submittedName>
</protein>
<dbReference type="CDD" id="cd08267">
    <property type="entry name" value="MDR1"/>
    <property type="match status" value="1"/>
</dbReference>
<organism evidence="1 2">
    <name type="scientific">Cryobacterium sandaracinum</name>
    <dbReference type="NCBI Taxonomy" id="1259247"/>
    <lineage>
        <taxon>Bacteria</taxon>
        <taxon>Bacillati</taxon>
        <taxon>Actinomycetota</taxon>
        <taxon>Actinomycetes</taxon>
        <taxon>Micrococcales</taxon>
        <taxon>Microbacteriaceae</taxon>
        <taxon>Cryobacterium</taxon>
    </lineage>
</organism>
<dbReference type="Gene3D" id="3.90.180.10">
    <property type="entry name" value="Medium-chain alcohol dehydrogenases, catalytic domain"/>
    <property type="match status" value="1"/>
</dbReference>
<evidence type="ECO:0000313" key="2">
    <source>
        <dbReference type="Proteomes" id="UP000297851"/>
    </source>
</evidence>
<name>A0ABY2J9W7_9MICO</name>
<dbReference type="Pfam" id="PF13602">
    <property type="entry name" value="ADH_zinc_N_2"/>
    <property type="match status" value="1"/>
</dbReference>
<dbReference type="Gene3D" id="3.40.50.720">
    <property type="entry name" value="NAD(P)-binding Rossmann-like Domain"/>
    <property type="match status" value="1"/>
</dbReference>
<keyword evidence="2" id="KW-1185">Reference proteome</keyword>
<dbReference type="Proteomes" id="UP000297851">
    <property type="component" value="Unassembled WGS sequence"/>
</dbReference>
<dbReference type="PANTHER" id="PTHR44013:SF1">
    <property type="entry name" value="ZINC-TYPE ALCOHOL DEHYDROGENASE-LIKE PROTEIN C16A3.02C"/>
    <property type="match status" value="1"/>
</dbReference>
<dbReference type="InterPro" id="IPR052733">
    <property type="entry name" value="Chloroplast_QOR"/>
</dbReference>
<dbReference type="EMBL" id="SOGO01000035">
    <property type="protein sequence ID" value="TFD00621.1"/>
    <property type="molecule type" value="Genomic_DNA"/>
</dbReference>
<comment type="caution">
    <text evidence="1">The sequence shown here is derived from an EMBL/GenBank/DDBJ whole genome shotgun (WGS) entry which is preliminary data.</text>
</comment>
<dbReference type="PANTHER" id="PTHR44013">
    <property type="entry name" value="ZINC-TYPE ALCOHOL DEHYDROGENASE-LIKE PROTEIN C16A3.02C"/>
    <property type="match status" value="1"/>
</dbReference>
<dbReference type="RefSeq" id="WP_134374722.1">
    <property type="nucleotide sequence ID" value="NZ_SOGO01000035.1"/>
</dbReference>